<protein>
    <submittedName>
        <fullName evidence="6">Glycosyl transferase family 1</fullName>
    </submittedName>
</protein>
<evidence type="ECO:0000313" key="7">
    <source>
        <dbReference type="Proteomes" id="UP000681075"/>
    </source>
</evidence>
<gene>
    <name evidence="6" type="ORF">TMPK1_15800</name>
</gene>
<feature type="region of interest" description="Disordered" evidence="4">
    <location>
        <begin position="519"/>
        <end position="545"/>
    </location>
</feature>
<keyword evidence="3" id="KW-0067">ATP-binding</keyword>
<dbReference type="InterPro" id="IPR037118">
    <property type="entry name" value="Val-tRNA_synth_C_sf"/>
</dbReference>
<sequence length="614" mass="67096">MLQINDVTVRIAGRTLLDQASVTVPTGHKASLIGPNGAGKSTLLKVLSGRLQPDGGDVAIPANARLGMVAQEAPGGAITLIDAVLAADTERAALLEEAETATDGHRIADIHERLGVIDAYAAPSRAAEILAGLGFDEERQQRACSDFSGGWRMRVALAATLFARPDILLLDEPTNHLDLEATVWLEGWLKSFPGTVLLVSHDRTLLNAVPDLTIHLDQAKLVLYRGNYDQYERQRNERLVHQAAAAARQAAERAHIQSFVDRFRAKASKAAQAQSRLKALAKMQPIAAIVENRGIVFNFPEPEELPPPIVSMDRASVGYEGKAILSHLNLRIDPDDRIALLGPNGNGKSTFIKLLAGRLEAMSGHVTRSGKLKIGYFAQHQTDELDMEATALLNAKRAMPTLPEQKVRAHLGGFGFTQNRVDTKVGSLSGGEKARLLFALMTREAPNVLLLDEPTNHLDVDSREALVQALADYKGAVILVTHDPHLVELVADRLWLVEGGRVENFDGDMDEYRARLLSQRRSASRGESKQRRSGMQGKVAPSKLKKQAEELEKTLEQLNQKHAKLERDLADPKLYESKSAKLATMQKELADIAASIATTEEKWIEAQQLLDAAE</sequence>
<reference evidence="6" key="1">
    <citation type="submission" date="2021-02" db="EMBL/GenBank/DDBJ databases">
        <title>Genome sequence of Rhodospirillales sp. strain TMPK1 isolated from soil.</title>
        <authorList>
            <person name="Nakai R."/>
            <person name="Kusada H."/>
            <person name="Tamaki H."/>
        </authorList>
    </citation>
    <scope>NUCLEOTIDE SEQUENCE</scope>
    <source>
        <strain evidence="6">TMPK1</strain>
    </source>
</reference>
<dbReference type="SMART" id="SM00382">
    <property type="entry name" value="AAA"/>
    <property type="match status" value="2"/>
</dbReference>
<keyword evidence="6" id="KW-0808">Transferase</keyword>
<dbReference type="FunFam" id="3.40.50.300:FF:001092">
    <property type="entry name" value="ATP-binding cassette sub-family F member 2"/>
    <property type="match status" value="1"/>
</dbReference>
<dbReference type="Gene3D" id="3.40.50.300">
    <property type="entry name" value="P-loop containing nucleotide triphosphate hydrolases"/>
    <property type="match status" value="2"/>
</dbReference>
<dbReference type="Gene3D" id="1.10.287.380">
    <property type="entry name" value="Valyl-tRNA synthetase, C-terminal domain"/>
    <property type="match status" value="1"/>
</dbReference>
<evidence type="ECO:0000256" key="1">
    <source>
        <dbReference type="ARBA" id="ARBA00022737"/>
    </source>
</evidence>
<dbReference type="InterPro" id="IPR032781">
    <property type="entry name" value="ABC_tran_Xtn"/>
</dbReference>
<dbReference type="GO" id="GO:0005524">
    <property type="term" value="F:ATP binding"/>
    <property type="evidence" value="ECO:0007669"/>
    <property type="project" value="UniProtKB-KW"/>
</dbReference>
<evidence type="ECO:0000313" key="6">
    <source>
        <dbReference type="EMBL" id="GIL39343.1"/>
    </source>
</evidence>
<feature type="domain" description="ABC transporter" evidence="5">
    <location>
        <begin position="309"/>
        <end position="524"/>
    </location>
</feature>
<dbReference type="InterPro" id="IPR050611">
    <property type="entry name" value="ABCF"/>
</dbReference>
<dbReference type="CDD" id="cd03221">
    <property type="entry name" value="ABCF_EF-3"/>
    <property type="match status" value="2"/>
</dbReference>
<accession>A0A8S8X7P8</accession>
<dbReference type="Pfam" id="PF16326">
    <property type="entry name" value="ABC_tran_CTD"/>
    <property type="match status" value="1"/>
</dbReference>
<dbReference type="PANTHER" id="PTHR19211:SF14">
    <property type="entry name" value="ATP-BINDING CASSETTE SUB-FAMILY F MEMBER 1"/>
    <property type="match status" value="1"/>
</dbReference>
<organism evidence="6 7">
    <name type="scientific">Roseiterribacter gracilis</name>
    <dbReference type="NCBI Taxonomy" id="2812848"/>
    <lineage>
        <taxon>Bacteria</taxon>
        <taxon>Pseudomonadati</taxon>
        <taxon>Pseudomonadota</taxon>
        <taxon>Alphaproteobacteria</taxon>
        <taxon>Rhodospirillales</taxon>
        <taxon>Roseiterribacteraceae</taxon>
        <taxon>Roseiterribacter</taxon>
    </lineage>
</organism>
<dbReference type="InterPro" id="IPR017871">
    <property type="entry name" value="ABC_transporter-like_CS"/>
</dbReference>
<dbReference type="InterPro" id="IPR032524">
    <property type="entry name" value="ABC_tran_C"/>
</dbReference>
<dbReference type="FunFam" id="3.40.50.300:FF:000011">
    <property type="entry name" value="Putative ABC transporter ATP-binding component"/>
    <property type="match status" value="1"/>
</dbReference>
<proteinExistence type="predicted"/>
<evidence type="ECO:0000256" key="3">
    <source>
        <dbReference type="ARBA" id="ARBA00022840"/>
    </source>
</evidence>
<evidence type="ECO:0000256" key="2">
    <source>
        <dbReference type="ARBA" id="ARBA00022741"/>
    </source>
</evidence>
<dbReference type="InterPro" id="IPR027417">
    <property type="entry name" value="P-loop_NTPase"/>
</dbReference>
<dbReference type="RefSeq" id="WP_420242450.1">
    <property type="nucleotide sequence ID" value="NZ_BOPV01000001.1"/>
</dbReference>
<dbReference type="PROSITE" id="PS00211">
    <property type="entry name" value="ABC_TRANSPORTER_1"/>
    <property type="match status" value="2"/>
</dbReference>
<name>A0A8S8X7P8_9PROT</name>
<dbReference type="PANTHER" id="PTHR19211">
    <property type="entry name" value="ATP-BINDING TRANSPORT PROTEIN-RELATED"/>
    <property type="match status" value="1"/>
</dbReference>
<keyword evidence="1" id="KW-0677">Repeat</keyword>
<dbReference type="PROSITE" id="PS50893">
    <property type="entry name" value="ABC_TRANSPORTER_2"/>
    <property type="match status" value="2"/>
</dbReference>
<dbReference type="AlphaFoldDB" id="A0A8S8X7P8"/>
<dbReference type="Proteomes" id="UP000681075">
    <property type="component" value="Unassembled WGS sequence"/>
</dbReference>
<dbReference type="InterPro" id="IPR003593">
    <property type="entry name" value="AAA+_ATPase"/>
</dbReference>
<comment type="caution">
    <text evidence="6">The sequence shown here is derived from an EMBL/GenBank/DDBJ whole genome shotgun (WGS) entry which is preliminary data.</text>
</comment>
<dbReference type="InterPro" id="IPR003439">
    <property type="entry name" value="ABC_transporter-like_ATP-bd"/>
</dbReference>
<keyword evidence="2" id="KW-0547">Nucleotide-binding</keyword>
<dbReference type="Pfam" id="PF12848">
    <property type="entry name" value="ABC_tran_Xtn"/>
    <property type="match status" value="1"/>
</dbReference>
<dbReference type="Pfam" id="PF00005">
    <property type="entry name" value="ABC_tran"/>
    <property type="match status" value="2"/>
</dbReference>
<feature type="domain" description="ABC transporter" evidence="5">
    <location>
        <begin position="2"/>
        <end position="243"/>
    </location>
</feature>
<dbReference type="GO" id="GO:0003677">
    <property type="term" value="F:DNA binding"/>
    <property type="evidence" value="ECO:0007669"/>
    <property type="project" value="InterPro"/>
</dbReference>
<evidence type="ECO:0000256" key="4">
    <source>
        <dbReference type="SAM" id="MobiDB-lite"/>
    </source>
</evidence>
<dbReference type="GO" id="GO:0016740">
    <property type="term" value="F:transferase activity"/>
    <property type="evidence" value="ECO:0007669"/>
    <property type="project" value="UniProtKB-KW"/>
</dbReference>
<dbReference type="GO" id="GO:0016887">
    <property type="term" value="F:ATP hydrolysis activity"/>
    <property type="evidence" value="ECO:0007669"/>
    <property type="project" value="InterPro"/>
</dbReference>
<evidence type="ECO:0000259" key="5">
    <source>
        <dbReference type="PROSITE" id="PS50893"/>
    </source>
</evidence>
<dbReference type="SUPFAM" id="SSF52540">
    <property type="entry name" value="P-loop containing nucleoside triphosphate hydrolases"/>
    <property type="match status" value="2"/>
</dbReference>
<dbReference type="EMBL" id="BOPV01000001">
    <property type="protein sequence ID" value="GIL39343.1"/>
    <property type="molecule type" value="Genomic_DNA"/>
</dbReference>
<keyword evidence="7" id="KW-1185">Reference proteome</keyword>